<comment type="caution">
    <text evidence="1">The sequence shown here is derived from an EMBL/GenBank/DDBJ whole genome shotgun (WGS) entry which is preliminary data.</text>
</comment>
<accession>A0A8J7YVB3</accession>
<evidence type="ECO:0000313" key="2">
    <source>
        <dbReference type="Proteomes" id="UP000716004"/>
    </source>
</evidence>
<dbReference type="Proteomes" id="UP000716004">
    <property type="component" value="Unassembled WGS sequence"/>
</dbReference>
<gene>
    <name evidence="1" type="ORF">J9259_10030</name>
</gene>
<dbReference type="EMBL" id="JAGVSJ010000081">
    <property type="protein sequence ID" value="MBX8632830.1"/>
    <property type="molecule type" value="Genomic_DNA"/>
</dbReference>
<organism evidence="1 2">
    <name type="scientific">Candidatus Sysuiplasma superficiale</name>
    <dbReference type="NCBI Taxonomy" id="2823368"/>
    <lineage>
        <taxon>Archaea</taxon>
        <taxon>Methanobacteriati</taxon>
        <taxon>Thermoplasmatota</taxon>
        <taxon>Thermoplasmata</taxon>
        <taxon>Candidatus Sysuiplasmatales</taxon>
        <taxon>Candidatus Sysuiplasmataceae</taxon>
        <taxon>Candidatus Sysuiplasma</taxon>
    </lineage>
</organism>
<reference evidence="1" key="1">
    <citation type="submission" date="2021-04" db="EMBL/GenBank/DDBJ databases">
        <title>Genomic insights into ecological role and evolution of a novel Thermoplasmata order Candidatus Sysuiplasmatales.</title>
        <authorList>
            <person name="Yuan Y."/>
        </authorList>
    </citation>
    <scope>NUCLEOTIDE SEQUENCE</scope>
    <source>
        <strain evidence="1">YP2-bin.285</strain>
    </source>
</reference>
<evidence type="ECO:0000313" key="1">
    <source>
        <dbReference type="EMBL" id="MBX8632830.1"/>
    </source>
</evidence>
<proteinExistence type="predicted"/>
<protein>
    <submittedName>
        <fullName evidence="1">Uncharacterized protein</fullName>
    </submittedName>
</protein>
<name>A0A8J7YVB3_9ARCH</name>
<dbReference type="AlphaFoldDB" id="A0A8J7YVB3"/>
<sequence>MADLKTIYAGMDDNERFGLSFGLFPVRLEKEKLSNAEAAELIRMSQRESGIRF</sequence>